<organism evidence="10 11">
    <name type="scientific">Pseudomonas carassii</name>
    <dbReference type="NCBI Taxonomy" id="3115855"/>
    <lineage>
        <taxon>Bacteria</taxon>
        <taxon>Pseudomonadati</taxon>
        <taxon>Pseudomonadota</taxon>
        <taxon>Gammaproteobacteria</taxon>
        <taxon>Pseudomonadales</taxon>
        <taxon>Pseudomonadaceae</taxon>
        <taxon>Pseudomonas</taxon>
    </lineage>
</organism>
<evidence type="ECO:0000256" key="6">
    <source>
        <dbReference type="ARBA" id="ARBA00038076"/>
    </source>
</evidence>
<dbReference type="PANTHER" id="PTHR30572:SF4">
    <property type="entry name" value="ABC TRANSPORTER PERMEASE YTRF"/>
    <property type="match status" value="1"/>
</dbReference>
<dbReference type="InterPro" id="IPR025857">
    <property type="entry name" value="MacB_PCD"/>
</dbReference>
<evidence type="ECO:0000256" key="1">
    <source>
        <dbReference type="ARBA" id="ARBA00004651"/>
    </source>
</evidence>
<dbReference type="PANTHER" id="PTHR30572">
    <property type="entry name" value="MEMBRANE COMPONENT OF TRANSPORTER-RELATED"/>
    <property type="match status" value="1"/>
</dbReference>
<evidence type="ECO:0000256" key="2">
    <source>
        <dbReference type="ARBA" id="ARBA00022475"/>
    </source>
</evidence>
<evidence type="ECO:0000256" key="4">
    <source>
        <dbReference type="ARBA" id="ARBA00022989"/>
    </source>
</evidence>
<name>A0ABU7HIH6_9PSED</name>
<keyword evidence="2" id="KW-1003">Cell membrane</keyword>
<feature type="domain" description="MacB-like periplasmic core" evidence="9">
    <location>
        <begin position="30"/>
        <end position="243"/>
    </location>
</feature>
<feature type="transmembrane region" description="Helical" evidence="7">
    <location>
        <begin position="29"/>
        <end position="51"/>
    </location>
</feature>
<evidence type="ECO:0000259" key="8">
    <source>
        <dbReference type="Pfam" id="PF02687"/>
    </source>
</evidence>
<keyword evidence="3 7" id="KW-0812">Transmembrane</keyword>
<comment type="caution">
    <text evidence="10">The sequence shown here is derived from an EMBL/GenBank/DDBJ whole genome shotgun (WGS) entry which is preliminary data.</text>
</comment>
<protein>
    <submittedName>
        <fullName evidence="10">ABC transporter permease</fullName>
    </submittedName>
</protein>
<sequence>MNDSERYGPSPWQRLAEPFASLHRLGRRALLALLGIAVGCAAVVALLNIGYNAQAQAMAVFKGMGSDLLVANVQLPAGTAPGTSDNLDVLALRQRLPEVQALSALSLTSVPARRQGRAFDALLAGVGPELAEVLDLAPEEGRFFSPYDAHATHAVLGAQLAVELAGQGSPPRPGESVQLAGYVFQIIGILRPHGQNPLLPLSLDDSLLVPFEGMRRLVSAPQIGTVLARSQASVDTVALAPRLQAALQAGLPGRDIDVQVPRQLLDGIARQAHLFTWLLGGLGGIALLVGGVGVMNVMLMNVSERRREIGVRMALGARPRDIAWLFLLEAVALAVAGACLGALLGVATGWLFAWFSGWGAFTLAPLALPLGMGGALLTGLFFGLSPALSAARLQPVQALRDD</sequence>
<evidence type="ECO:0000256" key="5">
    <source>
        <dbReference type="ARBA" id="ARBA00023136"/>
    </source>
</evidence>
<feature type="domain" description="ABC3 transporter permease C-terminal" evidence="8">
    <location>
        <begin position="283"/>
        <end position="395"/>
    </location>
</feature>
<evidence type="ECO:0000256" key="7">
    <source>
        <dbReference type="SAM" id="Phobius"/>
    </source>
</evidence>
<keyword evidence="5 7" id="KW-0472">Membrane</keyword>
<dbReference type="Pfam" id="PF12704">
    <property type="entry name" value="MacB_PCD"/>
    <property type="match status" value="1"/>
</dbReference>
<comment type="subcellular location">
    <subcellularLocation>
        <location evidence="1">Cell membrane</location>
        <topology evidence="1">Multi-pass membrane protein</topology>
    </subcellularLocation>
</comment>
<evidence type="ECO:0000313" key="11">
    <source>
        <dbReference type="Proteomes" id="UP001354227"/>
    </source>
</evidence>
<accession>A0ABU7HIH6</accession>
<dbReference type="EMBL" id="JAZDCT010000053">
    <property type="protein sequence ID" value="MEE1890998.1"/>
    <property type="molecule type" value="Genomic_DNA"/>
</dbReference>
<feature type="transmembrane region" description="Helical" evidence="7">
    <location>
        <begin position="274"/>
        <end position="302"/>
    </location>
</feature>
<dbReference type="Pfam" id="PF02687">
    <property type="entry name" value="FtsX"/>
    <property type="match status" value="1"/>
</dbReference>
<evidence type="ECO:0000259" key="9">
    <source>
        <dbReference type="Pfam" id="PF12704"/>
    </source>
</evidence>
<keyword evidence="11" id="KW-1185">Reference proteome</keyword>
<dbReference type="InterPro" id="IPR050250">
    <property type="entry name" value="Macrolide_Exporter_MacB"/>
</dbReference>
<proteinExistence type="inferred from homology"/>
<comment type="similarity">
    <text evidence="6">Belongs to the ABC-4 integral membrane protein family.</text>
</comment>
<dbReference type="PROSITE" id="PS51318">
    <property type="entry name" value="TAT"/>
    <property type="match status" value="1"/>
</dbReference>
<keyword evidence="4 7" id="KW-1133">Transmembrane helix</keyword>
<feature type="transmembrane region" description="Helical" evidence="7">
    <location>
        <begin position="358"/>
        <end position="384"/>
    </location>
</feature>
<feature type="transmembrane region" description="Helical" evidence="7">
    <location>
        <begin position="323"/>
        <end position="352"/>
    </location>
</feature>
<reference evidence="10" key="1">
    <citation type="submission" date="2024-01" db="EMBL/GenBank/DDBJ databases">
        <title>Unpublished Manusciprt.</title>
        <authorList>
            <person name="Duman M."/>
            <person name="Valdes E.G."/>
            <person name="Ajmi N."/>
            <person name="Altun S."/>
            <person name="Saticioglu I.B."/>
        </authorList>
    </citation>
    <scope>NUCLEOTIDE SEQUENCE</scope>
    <source>
        <strain evidence="10">137P</strain>
    </source>
</reference>
<evidence type="ECO:0000256" key="3">
    <source>
        <dbReference type="ARBA" id="ARBA00022692"/>
    </source>
</evidence>
<dbReference type="Proteomes" id="UP001354227">
    <property type="component" value="Unassembled WGS sequence"/>
</dbReference>
<gene>
    <name evidence="10" type="ORF">V0R62_25330</name>
</gene>
<dbReference type="InterPro" id="IPR006311">
    <property type="entry name" value="TAT_signal"/>
</dbReference>
<evidence type="ECO:0000313" key="10">
    <source>
        <dbReference type="EMBL" id="MEE1890998.1"/>
    </source>
</evidence>
<dbReference type="RefSeq" id="WP_330105656.1">
    <property type="nucleotide sequence ID" value="NZ_JAZDCT010000053.1"/>
</dbReference>
<dbReference type="InterPro" id="IPR003838">
    <property type="entry name" value="ABC3_permease_C"/>
</dbReference>